<evidence type="ECO:0000256" key="4">
    <source>
        <dbReference type="ARBA" id="ARBA00022723"/>
    </source>
</evidence>
<dbReference type="SUPFAM" id="SSF57667">
    <property type="entry name" value="beta-beta-alpha zinc fingers"/>
    <property type="match status" value="4"/>
</dbReference>
<feature type="compositionally biased region" description="Low complexity" evidence="13">
    <location>
        <begin position="620"/>
        <end position="632"/>
    </location>
</feature>
<keyword evidence="7" id="KW-0862">Zinc</keyword>
<organism evidence="15 16">
    <name type="scientific">Pleurodeles waltl</name>
    <name type="common">Iberian ribbed newt</name>
    <dbReference type="NCBI Taxonomy" id="8319"/>
    <lineage>
        <taxon>Eukaryota</taxon>
        <taxon>Metazoa</taxon>
        <taxon>Chordata</taxon>
        <taxon>Craniata</taxon>
        <taxon>Vertebrata</taxon>
        <taxon>Euteleostomi</taxon>
        <taxon>Amphibia</taxon>
        <taxon>Batrachia</taxon>
        <taxon>Caudata</taxon>
        <taxon>Salamandroidea</taxon>
        <taxon>Salamandridae</taxon>
        <taxon>Pleurodelinae</taxon>
        <taxon>Pleurodeles</taxon>
    </lineage>
</organism>
<dbReference type="GO" id="GO:0008270">
    <property type="term" value="F:zinc ion binding"/>
    <property type="evidence" value="ECO:0007669"/>
    <property type="project" value="UniProtKB-KW"/>
</dbReference>
<dbReference type="GO" id="GO:0010468">
    <property type="term" value="P:regulation of gene expression"/>
    <property type="evidence" value="ECO:0007669"/>
    <property type="project" value="TreeGrafter"/>
</dbReference>
<dbReference type="PROSITE" id="PS00028">
    <property type="entry name" value="ZINC_FINGER_C2H2_1"/>
    <property type="match status" value="8"/>
</dbReference>
<evidence type="ECO:0000256" key="5">
    <source>
        <dbReference type="ARBA" id="ARBA00022737"/>
    </source>
</evidence>
<protein>
    <recommendedName>
        <fullName evidence="14">C2H2-type domain-containing protein</fullName>
    </recommendedName>
</protein>
<gene>
    <name evidence="15" type="ORF">NDU88_002834</name>
</gene>
<keyword evidence="10" id="KW-0804">Transcription</keyword>
<dbReference type="EMBL" id="JANPWB010000008">
    <property type="protein sequence ID" value="KAJ1162366.1"/>
    <property type="molecule type" value="Genomic_DNA"/>
</dbReference>
<evidence type="ECO:0000256" key="8">
    <source>
        <dbReference type="ARBA" id="ARBA00023015"/>
    </source>
</evidence>
<name>A0AAV7SBP9_PLEWA</name>
<dbReference type="FunFam" id="3.30.160.60:FF:000099">
    <property type="entry name" value="Zinc finger protein 79"/>
    <property type="match status" value="1"/>
</dbReference>
<evidence type="ECO:0000256" key="1">
    <source>
        <dbReference type="ARBA" id="ARBA00003767"/>
    </source>
</evidence>
<evidence type="ECO:0000256" key="3">
    <source>
        <dbReference type="ARBA" id="ARBA00006991"/>
    </source>
</evidence>
<dbReference type="SMART" id="SM00355">
    <property type="entry name" value="ZnF_C2H2"/>
    <property type="match status" value="8"/>
</dbReference>
<dbReference type="FunFam" id="3.30.160.60:FF:000933">
    <property type="entry name" value="zinc finger protein 771"/>
    <property type="match status" value="1"/>
</dbReference>
<keyword evidence="6 12" id="KW-0863">Zinc-finger</keyword>
<dbReference type="GO" id="GO:0005634">
    <property type="term" value="C:nucleus"/>
    <property type="evidence" value="ECO:0007669"/>
    <property type="project" value="UniProtKB-SubCell"/>
</dbReference>
<dbReference type="Pfam" id="PF00096">
    <property type="entry name" value="zf-C2H2"/>
    <property type="match status" value="8"/>
</dbReference>
<dbReference type="InterPro" id="IPR050331">
    <property type="entry name" value="Zinc_finger"/>
</dbReference>
<evidence type="ECO:0000256" key="13">
    <source>
        <dbReference type="SAM" id="MobiDB-lite"/>
    </source>
</evidence>
<dbReference type="InterPro" id="IPR036236">
    <property type="entry name" value="Znf_C2H2_sf"/>
</dbReference>
<feature type="domain" description="C2H2-type" evidence="14">
    <location>
        <begin position="823"/>
        <end position="850"/>
    </location>
</feature>
<comment type="similarity">
    <text evidence="3">Belongs to the krueppel C2H2-type zinc-finger protein family.</text>
</comment>
<sequence length="957" mass="109982">MNGQGSTGEPEEMSDQVFAQVLLTLNEVAICFADMPSKVSGGLHRVPDQSSEEQACGTHLPIEIKCDHQYLESKPQHCTNPCKQGMESEFQRYYVKQEEPSNHNKAWEHQDVEHQYCAQPLSEHNRLQDVEHQYCAESETETSNRHHTVEHQYCAEPESQLYNKQQAVEHQYCAQPEPDPINRPLQVEHQYCAEPEVEPRHRHQEEHQYCAEIEVEPRSRDQEAEHQYSSEPEIGLRNQDLEHQYFADPENELNKRQQDREHRYCAEPEPEPESIKCHQYCGEPGIECTPHEVEHHYCANPNIELNNNQPEGESQEHAEAESRTIYVVRELGECPKQHSQSKNVHLCRESQLLLEPKTERNISEIDLSQKEYDEPESENSKRGMQGDRDGYSELHITCVEINPTENAKSGTEPRNTLLQNVQEYVQPESKSESFVVCCKEEAGAEHGGDCVKICQASCVEPEDGPNRRCIAVYHDAYSELELDSNTGAAGVYHEYIKEEVNKSNECTEKIQEKYAEPSYRCVTKYCEEPEAHNGDHCLVVYHGEFAERQVEPSNQCLEGDHEEYTLQLELLEAASEVSKDHHVPLSDQEEAYGRLNKKQDSPAASKPGLSNECENIIDQSTSPTLPPSTASPNKSHTCAECGKAFSRNSNLIIHRRSHTGEKPFKCAQCGKSFVSSSKLIAHERTHTEPEPRKRLKKDIEAWDEGIIPKHTSGKFKRKAEQENNSKGKIRHEKKRRRIEYPDQSPSLQTDVHKSNKPGRKKGVKKTHVCIECGRNFSRLSNLVNHQRTHTGEKPYECSECGKRFSDVANMITHGRVHTGEKPFACGRCGKSFSRLSNMKTHQRMHTGEKPYPCNQCDKRFSHSSHLVTHQQLHTGERPHTCDECGKSFSRLANMLTHQKLHKGEKPYLCNVCFKRFNRSSHLTKHLQMHMKEDMLMREDALRMEQQVHIREHIIILQ</sequence>
<proteinExistence type="inferred from homology"/>
<dbReference type="FunFam" id="3.30.160.60:FF:000624">
    <property type="entry name" value="zinc finger protein 697"/>
    <property type="match status" value="1"/>
</dbReference>
<evidence type="ECO:0000256" key="6">
    <source>
        <dbReference type="ARBA" id="ARBA00022771"/>
    </source>
</evidence>
<dbReference type="FunFam" id="3.30.160.60:FF:001954">
    <property type="entry name" value="Zinc finger protein 787"/>
    <property type="match status" value="1"/>
</dbReference>
<feature type="compositionally biased region" description="Basic residues" evidence="13">
    <location>
        <begin position="754"/>
        <end position="764"/>
    </location>
</feature>
<evidence type="ECO:0000256" key="11">
    <source>
        <dbReference type="ARBA" id="ARBA00023242"/>
    </source>
</evidence>
<dbReference type="GO" id="GO:0003677">
    <property type="term" value="F:DNA binding"/>
    <property type="evidence" value="ECO:0007669"/>
    <property type="project" value="UniProtKB-KW"/>
</dbReference>
<evidence type="ECO:0000256" key="7">
    <source>
        <dbReference type="ARBA" id="ARBA00022833"/>
    </source>
</evidence>
<comment type="subcellular location">
    <subcellularLocation>
        <location evidence="2">Nucleus</location>
    </subcellularLocation>
</comment>
<dbReference type="Gene3D" id="3.30.160.60">
    <property type="entry name" value="Classic Zinc Finger"/>
    <property type="match status" value="8"/>
</dbReference>
<evidence type="ECO:0000256" key="9">
    <source>
        <dbReference type="ARBA" id="ARBA00023125"/>
    </source>
</evidence>
<evidence type="ECO:0000256" key="10">
    <source>
        <dbReference type="ARBA" id="ARBA00023163"/>
    </source>
</evidence>
<feature type="compositionally biased region" description="Basic residues" evidence="13">
    <location>
        <begin position="727"/>
        <end position="737"/>
    </location>
</feature>
<feature type="domain" description="C2H2-type" evidence="14">
    <location>
        <begin position="767"/>
        <end position="794"/>
    </location>
</feature>
<feature type="domain" description="C2H2-type" evidence="14">
    <location>
        <begin position="907"/>
        <end position="934"/>
    </location>
</feature>
<comment type="function">
    <text evidence="1">May be involved in transcriptional regulation.</text>
</comment>
<evidence type="ECO:0000313" key="15">
    <source>
        <dbReference type="EMBL" id="KAJ1162366.1"/>
    </source>
</evidence>
<feature type="domain" description="C2H2-type" evidence="14">
    <location>
        <begin position="636"/>
        <end position="663"/>
    </location>
</feature>
<dbReference type="FunFam" id="3.30.160.60:FF:002343">
    <property type="entry name" value="Zinc finger protein 33A"/>
    <property type="match status" value="1"/>
</dbReference>
<evidence type="ECO:0000313" key="16">
    <source>
        <dbReference type="Proteomes" id="UP001066276"/>
    </source>
</evidence>
<comment type="caution">
    <text evidence="15">The sequence shown here is derived from an EMBL/GenBank/DDBJ whole genome shotgun (WGS) entry which is preliminary data.</text>
</comment>
<feature type="domain" description="C2H2-type" evidence="14">
    <location>
        <begin position="795"/>
        <end position="822"/>
    </location>
</feature>
<evidence type="ECO:0000256" key="12">
    <source>
        <dbReference type="PROSITE-ProRule" id="PRU00042"/>
    </source>
</evidence>
<dbReference type="FunFam" id="3.30.160.60:FF:000212">
    <property type="entry name" value="zinc finger protein 382 isoform X2"/>
    <property type="match status" value="1"/>
</dbReference>
<feature type="domain" description="C2H2-type" evidence="14">
    <location>
        <begin position="879"/>
        <end position="906"/>
    </location>
</feature>
<evidence type="ECO:0000259" key="14">
    <source>
        <dbReference type="PROSITE" id="PS50157"/>
    </source>
</evidence>
<feature type="region of interest" description="Disordered" evidence="13">
    <location>
        <begin position="617"/>
        <end position="637"/>
    </location>
</feature>
<feature type="domain" description="C2H2-type" evidence="14">
    <location>
        <begin position="664"/>
        <end position="691"/>
    </location>
</feature>
<reference evidence="15" key="1">
    <citation type="journal article" date="2022" name="bioRxiv">
        <title>Sequencing and chromosome-scale assembly of the giantPleurodeles waltlgenome.</title>
        <authorList>
            <person name="Brown T."/>
            <person name="Elewa A."/>
            <person name="Iarovenko S."/>
            <person name="Subramanian E."/>
            <person name="Araus A.J."/>
            <person name="Petzold A."/>
            <person name="Susuki M."/>
            <person name="Suzuki K.-i.T."/>
            <person name="Hayashi T."/>
            <person name="Toyoda A."/>
            <person name="Oliveira C."/>
            <person name="Osipova E."/>
            <person name="Leigh N.D."/>
            <person name="Simon A."/>
            <person name="Yun M.H."/>
        </authorList>
    </citation>
    <scope>NUCLEOTIDE SEQUENCE</scope>
    <source>
        <strain evidence="15">20211129_DDA</strain>
        <tissue evidence="15">Liver</tissue>
    </source>
</reference>
<dbReference type="PANTHER" id="PTHR16515:SF66">
    <property type="entry name" value="C2H2-TYPE DOMAIN-CONTAINING PROTEIN"/>
    <property type="match status" value="1"/>
</dbReference>
<keyword evidence="5" id="KW-0677">Repeat</keyword>
<keyword evidence="16" id="KW-1185">Reference proteome</keyword>
<evidence type="ECO:0000256" key="2">
    <source>
        <dbReference type="ARBA" id="ARBA00004123"/>
    </source>
</evidence>
<keyword evidence="9" id="KW-0238">DNA-binding</keyword>
<keyword evidence="4" id="KW-0479">Metal-binding</keyword>
<feature type="domain" description="C2H2-type" evidence="14">
    <location>
        <begin position="851"/>
        <end position="878"/>
    </location>
</feature>
<keyword evidence="8" id="KW-0805">Transcription regulation</keyword>
<keyword evidence="11" id="KW-0539">Nucleus</keyword>
<dbReference type="PANTHER" id="PTHR16515">
    <property type="entry name" value="PR DOMAIN ZINC FINGER PROTEIN"/>
    <property type="match status" value="1"/>
</dbReference>
<feature type="region of interest" description="Disordered" evidence="13">
    <location>
        <begin position="707"/>
        <end position="764"/>
    </location>
</feature>
<dbReference type="AlphaFoldDB" id="A0AAV7SBP9"/>
<dbReference type="InterPro" id="IPR013087">
    <property type="entry name" value="Znf_C2H2_type"/>
</dbReference>
<feature type="region of interest" description="Disordered" evidence="13">
    <location>
        <begin position="358"/>
        <end position="389"/>
    </location>
</feature>
<dbReference type="PROSITE" id="PS50157">
    <property type="entry name" value="ZINC_FINGER_C2H2_2"/>
    <property type="match status" value="8"/>
</dbReference>
<dbReference type="FunFam" id="3.30.160.60:FF:000478">
    <property type="entry name" value="Zinc finger protein 133"/>
    <property type="match status" value="1"/>
</dbReference>
<dbReference type="FunFam" id="3.30.160.60:FF:000016">
    <property type="entry name" value="zinc finger protein 37 homolog"/>
    <property type="match status" value="1"/>
</dbReference>
<dbReference type="Proteomes" id="UP001066276">
    <property type="component" value="Chromosome 4_2"/>
</dbReference>
<accession>A0AAV7SBP9</accession>